<evidence type="ECO:0000256" key="7">
    <source>
        <dbReference type="ARBA" id="ARBA00023242"/>
    </source>
</evidence>
<feature type="compositionally biased region" description="Basic and acidic residues" evidence="9">
    <location>
        <begin position="37"/>
        <end position="53"/>
    </location>
</feature>
<dbReference type="InterPro" id="IPR053826">
    <property type="entry name" value="WDR75"/>
</dbReference>
<dbReference type="EMBL" id="KZ819331">
    <property type="protein sequence ID" value="PWN19484.1"/>
    <property type="molecule type" value="Genomic_DNA"/>
</dbReference>
<keyword evidence="2" id="KW-0690">Ribosome biogenesis</keyword>
<dbReference type="PANTHER" id="PTHR44215">
    <property type="entry name" value="WD REPEAT-CONTAINING PROTEIN 75"/>
    <property type="match status" value="1"/>
</dbReference>
<dbReference type="GeneID" id="37014662"/>
<keyword evidence="12" id="KW-1185">Reference proteome</keyword>
<keyword evidence="3" id="KW-0698">rRNA processing</keyword>
<keyword evidence="4 8" id="KW-0853">WD repeat</keyword>
<feature type="compositionally biased region" description="Low complexity" evidence="9">
    <location>
        <begin position="1"/>
        <end position="24"/>
    </location>
</feature>
<dbReference type="SMART" id="SM00320">
    <property type="entry name" value="WD40"/>
    <property type="match status" value="5"/>
</dbReference>
<dbReference type="Pfam" id="PF23869">
    <property type="entry name" value="Beta-prop_WDR75_1st"/>
    <property type="match status" value="2"/>
</dbReference>
<dbReference type="AlphaFoldDB" id="A0A316U3W0"/>
<sequence length="1086" mass="115308">MAGASGSAPPPTANGASSRSAAASPKKVAPQPQARSISDHAASRNSNRKEKAIAKKGKQAATSAIAAGVDSIGKAAGKTADLRYTPIVQGRASSLPVVFTKDSDYFCVASSSSVKIHSRTTGEVVSTLSSLDPTDTRRIDARSLAHTNTITGLMIHPHNPLQMITASLDGTIKVWDYLDAIILKNIDVGYPITHLAAHPTIKDSVFVAVSKPKHNPNSSTKPDPYSFTGRTNSIIYSVSFANTGKRSAGGGVIARRPRELLRLGKTKEAAGLQVSPDGKWLVAIGNRKVQIASTSALREGFIKFVSDERLVSLAFHPTEPSFATGDAVGKIRIWYCLDEKYIAQSQQAGAEKHAPSTLLHWHAHAVESLAYTPNGAYLLSGGEEAVLVLWQLSSKSREYVPRLGAPINSIAIADGTDGREQEFVLALADGSVTFVGALNLKATRSFARVKIDSSRHLLPASRLFSIPSPLAVEPCTGQVVMASGHPSSLQFFDVASDRITSELEVAPSNRVSRPDDTPLEPTRIEKVVFSSLTVNDEGSGPAEWMATLDSRRGGGHLAGDLALKFWRYSLSAARYVLNTRIDKPHAEGVTSMSFSPLSRSEDPASLLLVTTGLDKKVKTWRIASHAARGGRLETYWVPRSVFGYRETVPMKATWSPDGSLLAVAQGPFLTLWEPISNALTMALSCPELKTAKVAEFVGRAGRYMVLASGRTMVLWDLVQGSVKWHKTFDEAVDNIIVVGNGAGWAALRSPSSTAAEGGRSQKSSTLVEVYTPLSSEPVSTHRLPSIGIREAAALTTRSHPGGEDLFPRFLAVTDTFEVLDIGTPSLSERAVAGPSSSQTGSTAQSLRSVTIKRRTLFDDLFGSTADALLEEQQEQQRMQVQAQATAQRSKPGKDIFALFDAPPHLLPPVKLLFDSFVPMVLPPRRRQDDVGAAKVEEAGLVATAGGEDEDQDMAGAVAGPDVGAGASLPAPLQARTTEQDEEEMSFLTDLFSEQLTTRRSEATSTKSKGSTGTSASQQKKSAAVSAASAASPASTPKSNGHKEVSGTPHSVSSSTRKASQTSTGGGSPALSGTPTRSAAAKKRKSL</sequence>
<accession>A0A316U3W0</accession>
<keyword evidence="7" id="KW-0539">Nucleus</keyword>
<name>A0A316U3W0_9BASI</name>
<dbReference type="Proteomes" id="UP000245942">
    <property type="component" value="Unassembled WGS sequence"/>
</dbReference>
<feature type="region of interest" description="Disordered" evidence="9">
    <location>
        <begin position="1"/>
        <end position="60"/>
    </location>
</feature>
<evidence type="ECO:0000256" key="4">
    <source>
        <dbReference type="ARBA" id="ARBA00022574"/>
    </source>
</evidence>
<dbReference type="SUPFAM" id="SSF50978">
    <property type="entry name" value="WD40 repeat-like"/>
    <property type="match status" value="2"/>
</dbReference>
<evidence type="ECO:0000256" key="2">
    <source>
        <dbReference type="ARBA" id="ARBA00022517"/>
    </source>
</evidence>
<dbReference type="GO" id="GO:0003723">
    <property type="term" value="F:RNA binding"/>
    <property type="evidence" value="ECO:0007669"/>
    <property type="project" value="InterPro"/>
</dbReference>
<evidence type="ECO:0000313" key="11">
    <source>
        <dbReference type="EMBL" id="PWN19484.1"/>
    </source>
</evidence>
<evidence type="ECO:0000256" key="6">
    <source>
        <dbReference type="ARBA" id="ARBA00023163"/>
    </source>
</evidence>
<dbReference type="InterPro" id="IPR036322">
    <property type="entry name" value="WD40_repeat_dom_sf"/>
</dbReference>
<evidence type="ECO:0000256" key="1">
    <source>
        <dbReference type="ARBA" id="ARBA00004604"/>
    </source>
</evidence>
<feature type="domain" description="WD repeat-containing protein 75 second beta-propeller" evidence="10">
    <location>
        <begin position="471"/>
        <end position="730"/>
    </location>
</feature>
<organism evidence="11 12">
    <name type="scientific">Pseudomicrostroma glucosiphilum</name>
    <dbReference type="NCBI Taxonomy" id="1684307"/>
    <lineage>
        <taxon>Eukaryota</taxon>
        <taxon>Fungi</taxon>
        <taxon>Dikarya</taxon>
        <taxon>Basidiomycota</taxon>
        <taxon>Ustilaginomycotina</taxon>
        <taxon>Exobasidiomycetes</taxon>
        <taxon>Microstromatales</taxon>
        <taxon>Microstromatales incertae sedis</taxon>
        <taxon>Pseudomicrostroma</taxon>
    </lineage>
</organism>
<feature type="repeat" description="WD" evidence="8">
    <location>
        <begin position="359"/>
        <end position="400"/>
    </location>
</feature>
<evidence type="ECO:0000313" key="12">
    <source>
        <dbReference type="Proteomes" id="UP000245942"/>
    </source>
</evidence>
<protein>
    <submittedName>
        <fullName evidence="11">WD40 repeat-like protein</fullName>
    </submittedName>
</protein>
<dbReference type="PANTHER" id="PTHR44215:SF1">
    <property type="entry name" value="WD REPEAT-CONTAINING PROTEIN 75"/>
    <property type="match status" value="1"/>
</dbReference>
<feature type="compositionally biased region" description="Low complexity" evidence="9">
    <location>
        <begin position="1002"/>
        <end position="1038"/>
    </location>
</feature>
<dbReference type="GO" id="GO:0045943">
    <property type="term" value="P:positive regulation of transcription by RNA polymerase I"/>
    <property type="evidence" value="ECO:0007669"/>
    <property type="project" value="InterPro"/>
</dbReference>
<keyword evidence="6" id="KW-0804">Transcription</keyword>
<dbReference type="GO" id="GO:2000234">
    <property type="term" value="P:positive regulation of rRNA processing"/>
    <property type="evidence" value="ECO:0007669"/>
    <property type="project" value="TreeGrafter"/>
</dbReference>
<dbReference type="PROSITE" id="PS50082">
    <property type="entry name" value="WD_REPEATS_2"/>
    <property type="match status" value="2"/>
</dbReference>
<proteinExistence type="predicted"/>
<gene>
    <name evidence="11" type="ORF">BCV69DRAFT_284113</name>
</gene>
<feature type="region of interest" description="Disordered" evidence="9">
    <location>
        <begin position="943"/>
        <end position="1086"/>
    </location>
</feature>
<evidence type="ECO:0000256" key="3">
    <source>
        <dbReference type="ARBA" id="ARBA00022552"/>
    </source>
</evidence>
<dbReference type="PROSITE" id="PS50294">
    <property type="entry name" value="WD_REPEATS_REGION"/>
    <property type="match status" value="2"/>
</dbReference>
<evidence type="ECO:0000256" key="9">
    <source>
        <dbReference type="SAM" id="MobiDB-lite"/>
    </source>
</evidence>
<dbReference type="GO" id="GO:0032040">
    <property type="term" value="C:small-subunit processome"/>
    <property type="evidence" value="ECO:0007669"/>
    <property type="project" value="InterPro"/>
</dbReference>
<dbReference type="InterPro" id="IPR001680">
    <property type="entry name" value="WD40_rpt"/>
</dbReference>
<evidence type="ECO:0000256" key="8">
    <source>
        <dbReference type="PROSITE-ProRule" id="PRU00221"/>
    </source>
</evidence>
<dbReference type="RefSeq" id="XP_025346644.1">
    <property type="nucleotide sequence ID" value="XM_025492928.1"/>
</dbReference>
<feature type="non-terminal residue" evidence="11">
    <location>
        <position position="1086"/>
    </location>
</feature>
<dbReference type="InterPro" id="IPR057644">
    <property type="entry name" value="Beta-prop_WDR75_2nd"/>
</dbReference>
<feature type="repeat" description="WD" evidence="8">
    <location>
        <begin position="143"/>
        <end position="176"/>
    </location>
</feature>
<keyword evidence="5" id="KW-0677">Repeat</keyword>
<dbReference type="Gene3D" id="2.130.10.10">
    <property type="entry name" value="YVTN repeat-like/Quinoprotein amine dehydrogenase"/>
    <property type="match status" value="3"/>
</dbReference>
<feature type="compositionally biased region" description="Polar residues" evidence="9">
    <location>
        <begin position="1047"/>
        <end position="1062"/>
    </location>
</feature>
<evidence type="ECO:0000259" key="10">
    <source>
        <dbReference type="Pfam" id="PF23769"/>
    </source>
</evidence>
<dbReference type="OrthoDB" id="4096at2759"/>
<comment type="subcellular location">
    <subcellularLocation>
        <location evidence="1">Nucleus</location>
        <location evidence="1">Nucleolus</location>
    </subcellularLocation>
</comment>
<dbReference type="GO" id="GO:0006364">
    <property type="term" value="P:rRNA processing"/>
    <property type="evidence" value="ECO:0007669"/>
    <property type="project" value="UniProtKB-KW"/>
</dbReference>
<feature type="compositionally biased region" description="Low complexity" evidence="9">
    <location>
        <begin position="954"/>
        <end position="966"/>
    </location>
</feature>
<dbReference type="STRING" id="1684307.A0A316U3W0"/>
<dbReference type="InterPro" id="IPR015943">
    <property type="entry name" value="WD40/YVTN_repeat-like_dom_sf"/>
</dbReference>
<dbReference type="Pfam" id="PF23769">
    <property type="entry name" value="Beta-prop_WDR75_2nd"/>
    <property type="match status" value="1"/>
</dbReference>
<dbReference type="InterPro" id="IPR011044">
    <property type="entry name" value="Quino_amine_DH_bsu"/>
</dbReference>
<dbReference type="SUPFAM" id="SSF50969">
    <property type="entry name" value="YVTN repeat-like/Quinoprotein amine dehydrogenase"/>
    <property type="match status" value="1"/>
</dbReference>
<reference evidence="11 12" key="1">
    <citation type="journal article" date="2018" name="Mol. Biol. Evol.">
        <title>Broad Genomic Sampling Reveals a Smut Pathogenic Ancestry of the Fungal Clade Ustilaginomycotina.</title>
        <authorList>
            <person name="Kijpornyongpan T."/>
            <person name="Mondo S.J."/>
            <person name="Barry K."/>
            <person name="Sandor L."/>
            <person name="Lee J."/>
            <person name="Lipzen A."/>
            <person name="Pangilinan J."/>
            <person name="LaButti K."/>
            <person name="Hainaut M."/>
            <person name="Henrissat B."/>
            <person name="Grigoriev I.V."/>
            <person name="Spatafora J.W."/>
            <person name="Aime M.C."/>
        </authorList>
    </citation>
    <scope>NUCLEOTIDE SEQUENCE [LARGE SCALE GENOMIC DNA]</scope>
    <source>
        <strain evidence="11 12">MCA 4718</strain>
    </source>
</reference>
<evidence type="ECO:0000256" key="5">
    <source>
        <dbReference type="ARBA" id="ARBA00022737"/>
    </source>
</evidence>